<evidence type="ECO:0000259" key="1">
    <source>
        <dbReference type="Pfam" id="PF12673"/>
    </source>
</evidence>
<name>A0A926EAJ0_9FIRM</name>
<comment type="caution">
    <text evidence="2">The sequence shown here is derived from an EMBL/GenBank/DDBJ whole genome shotgun (WGS) entry which is preliminary data.</text>
</comment>
<evidence type="ECO:0000313" key="3">
    <source>
        <dbReference type="Proteomes" id="UP000660861"/>
    </source>
</evidence>
<dbReference type="Proteomes" id="UP000660861">
    <property type="component" value="Unassembled WGS sequence"/>
</dbReference>
<keyword evidence="3" id="KW-1185">Reference proteome</keyword>
<dbReference type="InterPro" id="IPR036779">
    <property type="entry name" value="LysM_dom_sf"/>
</dbReference>
<sequence>MDLKVTKQAVTINEVVLETTLEQSLECDIVLADYYPDILRILKCEICPKIVQTNVGGERLTIDGFVNVMVYYLSDNSQIRCCEHKINLNKSCDLKTTAENPVVTVRPRVDYANCRAVNQRRLDVRGAVSLMVKVTAPREEQFMEDAEGGGIQLCRRSFDATDLVGCVSRQFSIEEELELSQGKPPIASIIRCELCANTTDYKVITGKIVAKGELMIHTLYAAEEDPRPQVMENTIPISQIIDMPGVDEDCKCDVRFEPISWDMQPQSDIDGEARIIDADVTLCVTAKAYRQNTVTAVSDAYSTSSVVKPSFSPISMMQLSDVIAEKSLVKASLDLDEDLSAIMDLWGRLEIISCKPGEGCVAVSAKLTVCLFAMNAQNEPVYIERAADVNENISQQNVPMSPVCELDAAVLSSAYTLSPRKVEVRCDVKFMGCVYDMVKQQLLTDIEVAGEKEKPADDSALTIYYADESEDIWDIAKRYNTSVQAVMEENSLEDEKLKKRGMILIPILD</sequence>
<gene>
    <name evidence="2" type="ORF">H8709_05210</name>
</gene>
<accession>A0A926EAJ0</accession>
<dbReference type="AlphaFoldDB" id="A0A926EAJ0"/>
<dbReference type="InterPro" id="IPR024300">
    <property type="entry name" value="SipL_SPOCS_dom"/>
</dbReference>
<dbReference type="InterPro" id="IPR018392">
    <property type="entry name" value="LysM"/>
</dbReference>
<dbReference type="Pfam" id="PF12673">
    <property type="entry name" value="SipL"/>
    <property type="match status" value="2"/>
</dbReference>
<dbReference type="CDD" id="cd00118">
    <property type="entry name" value="LysM"/>
    <property type="match status" value="1"/>
</dbReference>
<evidence type="ECO:0000313" key="2">
    <source>
        <dbReference type="EMBL" id="MBC8570223.1"/>
    </source>
</evidence>
<protein>
    <submittedName>
        <fullName evidence="2">DUF3794 domain-containing protein</fullName>
    </submittedName>
</protein>
<feature type="domain" description="SipL SPOCS" evidence="1">
    <location>
        <begin position="186"/>
        <end position="258"/>
    </location>
</feature>
<feature type="domain" description="SipL SPOCS" evidence="1">
    <location>
        <begin position="37"/>
        <end position="115"/>
    </location>
</feature>
<reference evidence="2" key="1">
    <citation type="submission" date="2020-08" db="EMBL/GenBank/DDBJ databases">
        <title>Genome public.</title>
        <authorList>
            <person name="Liu C."/>
            <person name="Sun Q."/>
        </authorList>
    </citation>
    <scope>NUCLEOTIDE SEQUENCE</scope>
    <source>
        <strain evidence="2">NSJ-54</strain>
    </source>
</reference>
<dbReference type="EMBL" id="JACRTC010000002">
    <property type="protein sequence ID" value="MBC8570223.1"/>
    <property type="molecule type" value="Genomic_DNA"/>
</dbReference>
<dbReference type="SUPFAM" id="SSF54106">
    <property type="entry name" value="LysM domain"/>
    <property type="match status" value="1"/>
</dbReference>
<proteinExistence type="predicted"/>
<organism evidence="2 3">
    <name type="scientific">Zongyangia hominis</name>
    <dbReference type="NCBI Taxonomy" id="2763677"/>
    <lineage>
        <taxon>Bacteria</taxon>
        <taxon>Bacillati</taxon>
        <taxon>Bacillota</taxon>
        <taxon>Clostridia</taxon>
        <taxon>Eubacteriales</taxon>
        <taxon>Oscillospiraceae</taxon>
        <taxon>Zongyangia</taxon>
    </lineage>
</organism>